<reference evidence="1" key="1">
    <citation type="journal article" date="2022" name="Int. J. Syst. Evol. Microbiol.">
        <title>A novel species of lactic acid bacteria, Ligilactobacillus pabuli sp. nov., isolated from alfalfa silage.</title>
        <authorList>
            <person name="Tohno M."/>
            <person name="Tanizawa Y."/>
            <person name="Sawada H."/>
            <person name="Sakamoto M."/>
            <person name="Ohkuma M."/>
            <person name="Kobayashi H."/>
        </authorList>
    </citation>
    <scope>NUCLEOTIDE SEQUENCE</scope>
    <source>
        <strain evidence="1">AF129</strain>
    </source>
</reference>
<organism evidence="1 2">
    <name type="scientific">Ligilactobacillus pabuli</name>
    <dbReference type="NCBI Taxonomy" id="2886039"/>
    <lineage>
        <taxon>Bacteria</taxon>
        <taxon>Bacillati</taxon>
        <taxon>Bacillota</taxon>
        <taxon>Bacilli</taxon>
        <taxon>Lactobacillales</taxon>
        <taxon>Lactobacillaceae</taxon>
        <taxon>Ligilactobacillus</taxon>
    </lineage>
</organism>
<name>A0ABQ5JIX1_9LACO</name>
<sequence>MDEQLTSANYLASLTAALTEYQDFPQITAKIQAVKETVLAYQHRQLPAQPLPPLEFPVDLTFDLLESHPDILTVESRLNDLRECVIENFGVWHLFSQPWVEDLATYLGDRPTVQLMAGNGLLASQIQTVHATDNLDWQGQDITQPQPWTTIEQLDALAAVKKYYQTTAVFILEWSPDGVELDAEILQFLRDQQWSGEFLVIGEANGATNSARFWHMADYQVIPVLNRQHQQFDFINDQVFIVH</sequence>
<dbReference type="RefSeq" id="WP_244055441.1">
    <property type="nucleotide sequence ID" value="NZ_BQXH01000012.1"/>
</dbReference>
<proteinExistence type="predicted"/>
<dbReference type="EMBL" id="BQXH01000012">
    <property type="protein sequence ID" value="GKS81693.1"/>
    <property type="molecule type" value="Genomic_DNA"/>
</dbReference>
<evidence type="ECO:0000313" key="1">
    <source>
        <dbReference type="EMBL" id="GKS81693.1"/>
    </source>
</evidence>
<gene>
    <name evidence="1" type="ORF">LPAF129_13790</name>
</gene>
<evidence type="ECO:0000313" key="2">
    <source>
        <dbReference type="Proteomes" id="UP001055149"/>
    </source>
</evidence>
<keyword evidence="2" id="KW-1185">Reference proteome</keyword>
<evidence type="ECO:0008006" key="3">
    <source>
        <dbReference type="Google" id="ProtNLM"/>
    </source>
</evidence>
<accession>A0ABQ5JIX1</accession>
<comment type="caution">
    <text evidence="1">The sequence shown here is derived from an EMBL/GenBank/DDBJ whole genome shotgun (WGS) entry which is preliminary data.</text>
</comment>
<dbReference type="Proteomes" id="UP001055149">
    <property type="component" value="Unassembled WGS sequence"/>
</dbReference>
<protein>
    <recommendedName>
        <fullName evidence="3">SAM-dependent methyltransferase</fullName>
    </recommendedName>
</protein>